<protein>
    <recommendedName>
        <fullName evidence="9">Elongation factor Tu</fullName>
    </recommendedName>
</protein>
<evidence type="ECO:0000259" key="10">
    <source>
        <dbReference type="PROSITE" id="PS51722"/>
    </source>
</evidence>
<evidence type="ECO:0000256" key="3">
    <source>
        <dbReference type="ARBA" id="ARBA00022741"/>
    </source>
</evidence>
<dbReference type="InterPro" id="IPR004160">
    <property type="entry name" value="Transl_elong_EFTu/EF1A_C"/>
</dbReference>
<dbReference type="InterPro" id="IPR004161">
    <property type="entry name" value="EFTu-like_2"/>
</dbReference>
<dbReference type="CDD" id="cd01884">
    <property type="entry name" value="EF_Tu"/>
    <property type="match status" value="1"/>
</dbReference>
<dbReference type="Pfam" id="PF00009">
    <property type="entry name" value="GTP_EFTU"/>
    <property type="match status" value="1"/>
</dbReference>
<dbReference type="InterPro" id="IPR004541">
    <property type="entry name" value="Transl_elong_EFTu/EF1A_bac/org"/>
</dbReference>
<keyword evidence="4 9" id="KW-0251">Elongation factor</keyword>
<evidence type="ECO:0000256" key="7">
    <source>
        <dbReference type="ARBA" id="ARBA00023128"/>
    </source>
</evidence>
<evidence type="ECO:0000256" key="2">
    <source>
        <dbReference type="ARBA" id="ARBA00007249"/>
    </source>
</evidence>
<dbReference type="GO" id="GO:0003746">
    <property type="term" value="F:translation elongation factor activity"/>
    <property type="evidence" value="ECO:0007669"/>
    <property type="project" value="UniProtKB-UniRule"/>
</dbReference>
<dbReference type="InterPro" id="IPR009000">
    <property type="entry name" value="Transl_B-barrel_sf"/>
</dbReference>
<dbReference type="HAMAP" id="MF_00118_B">
    <property type="entry name" value="EF_Tu_B"/>
    <property type="match status" value="1"/>
</dbReference>
<dbReference type="GO" id="GO:0005739">
    <property type="term" value="C:mitochondrion"/>
    <property type="evidence" value="ECO:0007669"/>
    <property type="project" value="UniProtKB-SubCell"/>
</dbReference>
<dbReference type="InterPro" id="IPR000795">
    <property type="entry name" value="T_Tr_GTP-bd_dom"/>
</dbReference>
<dbReference type="Gene3D" id="2.40.30.10">
    <property type="entry name" value="Translation factors"/>
    <property type="match status" value="2"/>
</dbReference>
<dbReference type="PANTHER" id="PTHR43721:SF36">
    <property type="entry name" value="ELONGATION FACTOR TU, MITOCHONDRIAL"/>
    <property type="match status" value="1"/>
</dbReference>
<dbReference type="InterPro" id="IPR041709">
    <property type="entry name" value="EF-Tu_GTP-bd"/>
</dbReference>
<dbReference type="InterPro" id="IPR027417">
    <property type="entry name" value="P-loop_NTPase"/>
</dbReference>
<dbReference type="NCBIfam" id="TIGR00231">
    <property type="entry name" value="small_GTP"/>
    <property type="match status" value="1"/>
</dbReference>
<dbReference type="OrthoDB" id="2067at2759"/>
<dbReference type="SUPFAM" id="SSF50447">
    <property type="entry name" value="Translation proteins"/>
    <property type="match status" value="1"/>
</dbReference>
<comment type="subcellular location">
    <subcellularLocation>
        <location evidence="1">Mitochondrion</location>
    </subcellularLocation>
</comment>
<dbReference type="CDD" id="cd03697">
    <property type="entry name" value="EFTU_II"/>
    <property type="match status" value="1"/>
</dbReference>
<dbReference type="Pfam" id="PF03144">
    <property type="entry name" value="GTP_EFTU_D2"/>
    <property type="match status" value="1"/>
</dbReference>
<dbReference type="PROSITE" id="PS00301">
    <property type="entry name" value="G_TR_1"/>
    <property type="match status" value="1"/>
</dbReference>
<dbReference type="SUPFAM" id="SSF50465">
    <property type="entry name" value="EF-Tu/eEF-1alpha/eIF2-gamma C-terminal domain"/>
    <property type="match status" value="1"/>
</dbReference>
<dbReference type="Pfam" id="PF03143">
    <property type="entry name" value="GTP_EFTU_D3"/>
    <property type="match status" value="1"/>
</dbReference>
<dbReference type="SUPFAM" id="SSF52540">
    <property type="entry name" value="P-loop containing nucleoside triphosphate hydrolases"/>
    <property type="match status" value="1"/>
</dbReference>
<dbReference type="PANTHER" id="PTHR43721">
    <property type="entry name" value="ELONGATION FACTOR TU-RELATED"/>
    <property type="match status" value="1"/>
</dbReference>
<keyword evidence="7" id="KW-0496">Mitochondrion</keyword>
<comment type="function">
    <text evidence="9">This protein promotes the GTP-dependent binding of aminoacyl-tRNA to the A-site of ribosomes during protein biosynthesis.</text>
</comment>
<evidence type="ECO:0000256" key="5">
    <source>
        <dbReference type="ARBA" id="ARBA00022917"/>
    </source>
</evidence>
<dbReference type="NCBIfam" id="NF009373">
    <property type="entry name" value="PRK12736.1"/>
    <property type="match status" value="1"/>
</dbReference>
<dbReference type="GO" id="GO:0070125">
    <property type="term" value="P:mitochondrial translational elongation"/>
    <property type="evidence" value="ECO:0007669"/>
    <property type="project" value="TreeGrafter"/>
</dbReference>
<dbReference type="AlphaFoldDB" id="A0A6A6TY91"/>
<dbReference type="Gene3D" id="3.40.50.300">
    <property type="entry name" value="P-loop containing nucleotide triphosphate hydrolases"/>
    <property type="match status" value="1"/>
</dbReference>
<dbReference type="NCBIfam" id="NF000766">
    <property type="entry name" value="PRK00049.1"/>
    <property type="match status" value="1"/>
</dbReference>
<evidence type="ECO:0000256" key="8">
    <source>
        <dbReference type="ARBA" id="ARBA00023134"/>
    </source>
</evidence>
<dbReference type="InterPro" id="IPR009001">
    <property type="entry name" value="Transl_elong_EF1A/Init_IF2_C"/>
</dbReference>
<keyword evidence="12" id="KW-1185">Reference proteome</keyword>
<gene>
    <name evidence="11" type="ORF">BT63DRAFT_448687</name>
</gene>
<organism evidence="11 12">
    <name type="scientific">Microthyrium microscopicum</name>
    <dbReference type="NCBI Taxonomy" id="703497"/>
    <lineage>
        <taxon>Eukaryota</taxon>
        <taxon>Fungi</taxon>
        <taxon>Dikarya</taxon>
        <taxon>Ascomycota</taxon>
        <taxon>Pezizomycotina</taxon>
        <taxon>Dothideomycetes</taxon>
        <taxon>Dothideomycetes incertae sedis</taxon>
        <taxon>Microthyriales</taxon>
        <taxon>Microthyriaceae</taxon>
        <taxon>Microthyrium</taxon>
    </lineage>
</organism>
<evidence type="ECO:0000313" key="12">
    <source>
        <dbReference type="Proteomes" id="UP000799302"/>
    </source>
</evidence>
<dbReference type="PROSITE" id="PS51722">
    <property type="entry name" value="G_TR_2"/>
    <property type="match status" value="1"/>
</dbReference>
<proteinExistence type="inferred from homology"/>
<evidence type="ECO:0000256" key="4">
    <source>
        <dbReference type="ARBA" id="ARBA00022768"/>
    </source>
</evidence>
<dbReference type="PRINTS" id="PR00315">
    <property type="entry name" value="ELONGATNFCT"/>
</dbReference>
<dbReference type="NCBIfam" id="NF009372">
    <property type="entry name" value="PRK12735.1"/>
    <property type="match status" value="1"/>
</dbReference>
<dbReference type="GO" id="GO:0003924">
    <property type="term" value="F:GTPase activity"/>
    <property type="evidence" value="ECO:0007669"/>
    <property type="project" value="UniProtKB-UniRule"/>
</dbReference>
<dbReference type="FunFam" id="2.40.30.10:FF:000001">
    <property type="entry name" value="Elongation factor Tu"/>
    <property type="match status" value="1"/>
</dbReference>
<evidence type="ECO:0000313" key="11">
    <source>
        <dbReference type="EMBL" id="KAF2664396.1"/>
    </source>
</evidence>
<accession>A0A6A6TY91</accession>
<dbReference type="InterPro" id="IPR050055">
    <property type="entry name" value="EF-Tu_GTPase"/>
</dbReference>
<feature type="domain" description="Tr-type G" evidence="10">
    <location>
        <begin position="51"/>
        <end position="247"/>
    </location>
</feature>
<dbReference type="FunFam" id="3.40.50.300:FF:000003">
    <property type="entry name" value="Elongation factor Tu"/>
    <property type="match status" value="1"/>
</dbReference>
<dbReference type="EMBL" id="MU004243">
    <property type="protein sequence ID" value="KAF2664396.1"/>
    <property type="molecule type" value="Genomic_DNA"/>
</dbReference>
<keyword evidence="5" id="KW-0648">Protein biosynthesis</keyword>
<reference evidence="11" key="1">
    <citation type="journal article" date="2020" name="Stud. Mycol.">
        <title>101 Dothideomycetes genomes: a test case for predicting lifestyles and emergence of pathogens.</title>
        <authorList>
            <person name="Haridas S."/>
            <person name="Albert R."/>
            <person name="Binder M."/>
            <person name="Bloem J."/>
            <person name="Labutti K."/>
            <person name="Salamov A."/>
            <person name="Andreopoulos B."/>
            <person name="Baker S."/>
            <person name="Barry K."/>
            <person name="Bills G."/>
            <person name="Bluhm B."/>
            <person name="Cannon C."/>
            <person name="Castanera R."/>
            <person name="Culley D."/>
            <person name="Daum C."/>
            <person name="Ezra D."/>
            <person name="Gonzalez J."/>
            <person name="Henrissat B."/>
            <person name="Kuo A."/>
            <person name="Liang C."/>
            <person name="Lipzen A."/>
            <person name="Lutzoni F."/>
            <person name="Magnuson J."/>
            <person name="Mondo S."/>
            <person name="Nolan M."/>
            <person name="Ohm R."/>
            <person name="Pangilinan J."/>
            <person name="Park H.-J."/>
            <person name="Ramirez L."/>
            <person name="Alfaro M."/>
            <person name="Sun H."/>
            <person name="Tritt A."/>
            <person name="Yoshinaga Y."/>
            <person name="Zwiers L.-H."/>
            <person name="Turgeon B."/>
            <person name="Goodwin S."/>
            <person name="Spatafora J."/>
            <person name="Crous P."/>
            <person name="Grigoriev I."/>
        </authorList>
    </citation>
    <scope>NUCLEOTIDE SEQUENCE</scope>
    <source>
        <strain evidence="11">CBS 115976</strain>
    </source>
</reference>
<dbReference type="CDD" id="cd03707">
    <property type="entry name" value="EFTU_III"/>
    <property type="match status" value="1"/>
</dbReference>
<dbReference type="GO" id="GO:0005525">
    <property type="term" value="F:GTP binding"/>
    <property type="evidence" value="ECO:0007669"/>
    <property type="project" value="UniProtKB-UniRule"/>
</dbReference>
<dbReference type="Proteomes" id="UP000799302">
    <property type="component" value="Unassembled WGS sequence"/>
</dbReference>
<comment type="similarity">
    <text evidence="2 9">Belongs to the TRAFAC class translation factor GTPase superfamily. Classic translation factor GTPase family. EF-Tu/EF-1A subfamily.</text>
</comment>
<sequence>MSSFAKTLVRSGRYAVRRRQASPLQFALGQKGTNKYTGAYQRYAATFSRVKPHVNIGTIGHVDHGKTTLTAAITKRQADKGMAKFLEYGAIDKAPEERKRGITISTAHLEYETEARHYSHVDCPGHADYIKNMITGAANMDGAIIVVAASDGQMPQTREHLLLARQVGIQKVVVFVNKVDAIEDKEMLELVEMEMRELLDTYGFEGDEAPIIMGSALCALEGRQPEIGTEKIDELMKAIDEWIPTPQRDTDKPFLMSVEDVFSIAGRGTVASGRVERGTLKRDTEVELVGKTDGGPIKTKVTDIETFKKSCEESRAGDNSGLLLRGVKREDIRRGMVIAVPGSAKAHKKFLASLYVLTKDEGGRHTGFTNNYKPQVYIRTADEAATFTWPEDSEAFKESKQVMPGDNVEMECVLHNKIAIEPQQRFNVREGGRTVATGLVTRIIE</sequence>
<name>A0A6A6TY91_9PEZI</name>
<dbReference type="InterPro" id="IPR031157">
    <property type="entry name" value="G_TR_CS"/>
</dbReference>
<evidence type="ECO:0000256" key="9">
    <source>
        <dbReference type="RuleBase" id="RU000325"/>
    </source>
</evidence>
<dbReference type="NCBIfam" id="TIGR00485">
    <property type="entry name" value="EF-Tu"/>
    <property type="match status" value="1"/>
</dbReference>
<dbReference type="InterPro" id="IPR033720">
    <property type="entry name" value="EFTU_2"/>
</dbReference>
<keyword evidence="8 9" id="KW-0342">GTP-binding</keyword>
<evidence type="ECO:0000256" key="1">
    <source>
        <dbReference type="ARBA" id="ARBA00004173"/>
    </source>
</evidence>
<keyword evidence="3 9" id="KW-0547">Nucleotide-binding</keyword>
<keyword evidence="6" id="KW-0809">Transit peptide</keyword>
<evidence type="ECO:0000256" key="6">
    <source>
        <dbReference type="ARBA" id="ARBA00022946"/>
    </source>
</evidence>
<dbReference type="InterPro" id="IPR005225">
    <property type="entry name" value="Small_GTP-bd"/>
</dbReference>